<accession>A0A6B0USE8</accession>
<feature type="chain" id="PRO_5025415200" description="Secreted protein" evidence="2">
    <location>
        <begin position="19"/>
        <end position="136"/>
    </location>
</feature>
<name>A0A6B0USE8_IXORI</name>
<reference evidence="3" key="1">
    <citation type="submission" date="2019-12" db="EMBL/GenBank/DDBJ databases">
        <title>An insight into the sialome of adult female Ixodes ricinus ticks feeding for 6 days.</title>
        <authorList>
            <person name="Perner J."/>
            <person name="Ribeiro J.M.C."/>
        </authorList>
    </citation>
    <scope>NUCLEOTIDE SEQUENCE</scope>
    <source>
        <strain evidence="3">Semi-engorged</strain>
        <tissue evidence="3">Salivary glands</tissue>
    </source>
</reference>
<keyword evidence="1" id="KW-0812">Transmembrane</keyword>
<evidence type="ECO:0008006" key="4">
    <source>
        <dbReference type="Google" id="ProtNLM"/>
    </source>
</evidence>
<keyword evidence="1" id="KW-0472">Membrane</keyword>
<evidence type="ECO:0000256" key="2">
    <source>
        <dbReference type="SAM" id="SignalP"/>
    </source>
</evidence>
<feature type="signal peptide" evidence="2">
    <location>
        <begin position="1"/>
        <end position="18"/>
    </location>
</feature>
<protein>
    <recommendedName>
        <fullName evidence="4">Secreted protein</fullName>
    </recommendedName>
</protein>
<evidence type="ECO:0000313" key="3">
    <source>
        <dbReference type="EMBL" id="MXU92710.1"/>
    </source>
</evidence>
<sequence>MVAAWRRLLLCGARVGTALPFLNRGGTSATGAPQHVAELDVSLERGSRWRKEVSGIMEKLFTRFRAVVRQPCLCHFLTSSVAEGRAVLCGVSCVYVFFVGLLLRFRKCSQEHGGDFVCLLCHFTKLLKEFFFFFFF</sequence>
<evidence type="ECO:0000256" key="1">
    <source>
        <dbReference type="SAM" id="Phobius"/>
    </source>
</evidence>
<dbReference type="EMBL" id="GIFC01010627">
    <property type="protein sequence ID" value="MXU92710.1"/>
    <property type="molecule type" value="Transcribed_RNA"/>
</dbReference>
<keyword evidence="2" id="KW-0732">Signal</keyword>
<keyword evidence="1" id="KW-1133">Transmembrane helix</keyword>
<dbReference type="AlphaFoldDB" id="A0A6B0USE8"/>
<organism evidence="3">
    <name type="scientific">Ixodes ricinus</name>
    <name type="common">Common tick</name>
    <name type="synonym">Acarus ricinus</name>
    <dbReference type="NCBI Taxonomy" id="34613"/>
    <lineage>
        <taxon>Eukaryota</taxon>
        <taxon>Metazoa</taxon>
        <taxon>Ecdysozoa</taxon>
        <taxon>Arthropoda</taxon>
        <taxon>Chelicerata</taxon>
        <taxon>Arachnida</taxon>
        <taxon>Acari</taxon>
        <taxon>Parasitiformes</taxon>
        <taxon>Ixodida</taxon>
        <taxon>Ixodoidea</taxon>
        <taxon>Ixodidae</taxon>
        <taxon>Ixodinae</taxon>
        <taxon>Ixodes</taxon>
    </lineage>
</organism>
<feature type="transmembrane region" description="Helical" evidence="1">
    <location>
        <begin position="85"/>
        <end position="104"/>
    </location>
</feature>
<proteinExistence type="predicted"/>